<organism evidence="4">
    <name type="scientific">Ignavibacterium album</name>
    <dbReference type="NCBI Taxonomy" id="591197"/>
    <lineage>
        <taxon>Bacteria</taxon>
        <taxon>Pseudomonadati</taxon>
        <taxon>Ignavibacteriota</taxon>
        <taxon>Ignavibacteria</taxon>
        <taxon>Ignavibacteriales</taxon>
        <taxon>Ignavibacteriaceae</taxon>
        <taxon>Ignavibacterium</taxon>
    </lineage>
</organism>
<reference evidence="4" key="1">
    <citation type="journal article" date="2020" name="mSystems">
        <title>Genome- and Community-Level Interaction Insights into Carbon Utilization and Element Cycling Functions of Hydrothermarchaeota in Hydrothermal Sediment.</title>
        <authorList>
            <person name="Zhou Z."/>
            <person name="Liu Y."/>
            <person name="Xu W."/>
            <person name="Pan J."/>
            <person name="Luo Z.H."/>
            <person name="Li M."/>
        </authorList>
    </citation>
    <scope>NUCLEOTIDE SEQUENCE [LARGE SCALE GENOMIC DNA]</scope>
    <source>
        <strain evidence="4">SpSt-479</strain>
    </source>
</reference>
<accession>A0A7V2ZL37</accession>
<sequence>MIDKEKENLAFEYFEKAYRLHISGKIQEAIKAYRKSLEYYPTAKTHAHLGWALSLEKRYEEAIEECKFAIELDPDYGNPYNDIGTYLIALNKYDEAVYWLQKALEARNYSTQYIPLYHLGKIYEMKGSFFTALKYYSDALEQNSDFEPAKTAYYKLVAMMN</sequence>
<dbReference type="Pfam" id="PF13181">
    <property type="entry name" value="TPR_8"/>
    <property type="match status" value="1"/>
</dbReference>
<dbReference type="PANTHER" id="PTHR44943:SF8">
    <property type="entry name" value="TPR REPEAT-CONTAINING PROTEIN MJ0263"/>
    <property type="match status" value="1"/>
</dbReference>
<dbReference type="InterPro" id="IPR051685">
    <property type="entry name" value="Ycf3/AcsC/BcsC/TPR_MFPF"/>
</dbReference>
<dbReference type="AlphaFoldDB" id="A0A7V2ZL37"/>
<keyword evidence="2 3" id="KW-0802">TPR repeat</keyword>
<gene>
    <name evidence="4" type="ORF">ENS31_10415</name>
</gene>
<keyword evidence="1" id="KW-0677">Repeat</keyword>
<dbReference type="Pfam" id="PF13374">
    <property type="entry name" value="TPR_10"/>
    <property type="match status" value="1"/>
</dbReference>
<evidence type="ECO:0000256" key="3">
    <source>
        <dbReference type="PROSITE-ProRule" id="PRU00339"/>
    </source>
</evidence>
<dbReference type="Pfam" id="PF00515">
    <property type="entry name" value="TPR_1"/>
    <property type="match status" value="1"/>
</dbReference>
<name>A0A7V2ZL37_9BACT</name>
<dbReference type="InterPro" id="IPR019734">
    <property type="entry name" value="TPR_rpt"/>
</dbReference>
<dbReference type="EMBL" id="DSUJ01000008">
    <property type="protein sequence ID" value="HFI91920.1"/>
    <property type="molecule type" value="Genomic_DNA"/>
</dbReference>
<proteinExistence type="predicted"/>
<dbReference type="PANTHER" id="PTHR44943">
    <property type="entry name" value="CELLULOSE SYNTHASE OPERON PROTEIN C"/>
    <property type="match status" value="1"/>
</dbReference>
<dbReference type="Gene3D" id="1.25.40.10">
    <property type="entry name" value="Tetratricopeptide repeat domain"/>
    <property type="match status" value="1"/>
</dbReference>
<comment type="caution">
    <text evidence="4">The sequence shown here is derived from an EMBL/GenBank/DDBJ whole genome shotgun (WGS) entry which is preliminary data.</text>
</comment>
<feature type="repeat" description="TPR" evidence="3">
    <location>
        <begin position="43"/>
        <end position="76"/>
    </location>
</feature>
<protein>
    <submittedName>
        <fullName evidence="4">Tetratricopeptide repeat protein</fullName>
    </submittedName>
</protein>
<evidence type="ECO:0000256" key="1">
    <source>
        <dbReference type="ARBA" id="ARBA00022737"/>
    </source>
</evidence>
<evidence type="ECO:0000256" key="2">
    <source>
        <dbReference type="ARBA" id="ARBA00022803"/>
    </source>
</evidence>
<dbReference type="SUPFAM" id="SSF48452">
    <property type="entry name" value="TPR-like"/>
    <property type="match status" value="1"/>
</dbReference>
<evidence type="ECO:0000313" key="4">
    <source>
        <dbReference type="EMBL" id="HFI91920.1"/>
    </source>
</evidence>
<dbReference type="InterPro" id="IPR011990">
    <property type="entry name" value="TPR-like_helical_dom_sf"/>
</dbReference>
<dbReference type="SMART" id="SM00028">
    <property type="entry name" value="TPR"/>
    <property type="match status" value="4"/>
</dbReference>
<dbReference type="PROSITE" id="PS50005">
    <property type="entry name" value="TPR"/>
    <property type="match status" value="1"/>
</dbReference>